<evidence type="ECO:0000256" key="6">
    <source>
        <dbReference type="RuleBase" id="RU361259"/>
    </source>
</evidence>
<dbReference type="NCBIfam" id="TIGR01099">
    <property type="entry name" value="galU"/>
    <property type="match status" value="1"/>
</dbReference>
<evidence type="ECO:0000256" key="3">
    <source>
        <dbReference type="ARBA" id="ARBA00022679"/>
    </source>
</evidence>
<dbReference type="Gene3D" id="3.90.550.10">
    <property type="entry name" value="Spore Coat Polysaccharide Biosynthesis Protein SpsA, Chain A"/>
    <property type="match status" value="1"/>
</dbReference>
<dbReference type="PANTHER" id="PTHR43197">
    <property type="entry name" value="UTP--GLUCOSE-1-PHOSPHATE URIDYLYLTRANSFERASE"/>
    <property type="match status" value="1"/>
</dbReference>
<evidence type="ECO:0000313" key="9">
    <source>
        <dbReference type="Proteomes" id="UP000177103"/>
    </source>
</evidence>
<name>A0A1G1WBE2_9BACT</name>
<dbReference type="CDD" id="cd02541">
    <property type="entry name" value="UGPase_prokaryotic"/>
    <property type="match status" value="1"/>
</dbReference>
<dbReference type="InterPro" id="IPR005835">
    <property type="entry name" value="NTP_transferase_dom"/>
</dbReference>
<reference evidence="8 9" key="1">
    <citation type="journal article" date="2016" name="Nat. Commun.">
        <title>Thousands of microbial genomes shed light on interconnected biogeochemical processes in an aquifer system.</title>
        <authorList>
            <person name="Anantharaman K."/>
            <person name="Brown C.T."/>
            <person name="Hug L.A."/>
            <person name="Sharon I."/>
            <person name="Castelle C.J."/>
            <person name="Probst A.J."/>
            <person name="Thomas B.C."/>
            <person name="Singh A."/>
            <person name="Wilkins M.J."/>
            <person name="Karaoz U."/>
            <person name="Brodie E.L."/>
            <person name="Williams K.H."/>
            <person name="Hubbard S.S."/>
            <person name="Banfield J.F."/>
        </authorList>
    </citation>
    <scope>NUCLEOTIDE SEQUENCE [LARGE SCALE GENOMIC DNA]</scope>
</reference>
<organism evidence="8 9">
    <name type="scientific">Candidatus Woykebacteria bacterium RBG_13_40_7b</name>
    <dbReference type="NCBI Taxonomy" id="1802594"/>
    <lineage>
        <taxon>Bacteria</taxon>
        <taxon>Candidatus Woykeibacteriota</taxon>
    </lineage>
</organism>
<protein>
    <recommendedName>
        <fullName evidence="2 6">UTP--glucose-1-phosphate uridylyltransferase</fullName>
        <ecNumber evidence="2 6">2.7.7.9</ecNumber>
    </recommendedName>
    <alternativeName>
        <fullName evidence="6">UDP-glucose pyrophosphorylase</fullName>
    </alternativeName>
</protein>
<keyword evidence="4 6" id="KW-0548">Nucleotidyltransferase</keyword>
<dbReference type="InterPro" id="IPR005771">
    <property type="entry name" value="GalU_uridylyltTrfase_bac/arc"/>
</dbReference>
<comment type="similarity">
    <text evidence="1 6">Belongs to the UDPGP type 2 family.</text>
</comment>
<dbReference type="SUPFAM" id="SSF53448">
    <property type="entry name" value="Nucleotide-diphospho-sugar transferases"/>
    <property type="match status" value="1"/>
</dbReference>
<dbReference type="Pfam" id="PF00483">
    <property type="entry name" value="NTP_transferase"/>
    <property type="match status" value="1"/>
</dbReference>
<evidence type="ECO:0000256" key="2">
    <source>
        <dbReference type="ARBA" id="ARBA00012415"/>
    </source>
</evidence>
<sequence length="289" mass="33079">MVIKKAIIPTAGYGTRFLPVTKAMPKEMLPVLDKPIIQYVVEEAVESGIEEIILVTGANKRAIEDHFDYNAELEDWLKKNKKKALLEEIRRIASLANFIYIRQKSEYYGNAIPILNAKELVGDEPFAVLWGDEFIYSDPPRLAQMIKVFEKYQAPIISAVRIENRKDLSRYGIAEVKQIENNIYDIVRIVEKPKPKEAPSNLATHGAYILTKEIFPIIENLKPGKGGELWLPDAISELLKTRSVYAVEIENGKYYDTGNKLEYLKANIEFALNNKEFNSELKKYLKNLI</sequence>
<evidence type="ECO:0000256" key="5">
    <source>
        <dbReference type="ARBA" id="ARBA00048128"/>
    </source>
</evidence>
<evidence type="ECO:0000259" key="7">
    <source>
        <dbReference type="Pfam" id="PF00483"/>
    </source>
</evidence>
<dbReference type="GO" id="GO:0006011">
    <property type="term" value="P:UDP-alpha-D-glucose metabolic process"/>
    <property type="evidence" value="ECO:0007669"/>
    <property type="project" value="InterPro"/>
</dbReference>
<keyword evidence="3 6" id="KW-0808">Transferase</keyword>
<dbReference type="EC" id="2.7.7.9" evidence="2 6"/>
<feature type="domain" description="Nucleotidyl transferase" evidence="7">
    <location>
        <begin position="5"/>
        <end position="268"/>
    </location>
</feature>
<dbReference type="AlphaFoldDB" id="A0A1G1WBE2"/>
<evidence type="ECO:0000256" key="1">
    <source>
        <dbReference type="ARBA" id="ARBA00006890"/>
    </source>
</evidence>
<dbReference type="Proteomes" id="UP000177103">
    <property type="component" value="Unassembled WGS sequence"/>
</dbReference>
<dbReference type="EMBL" id="MHCQ01000004">
    <property type="protein sequence ID" value="OGY25012.1"/>
    <property type="molecule type" value="Genomic_DNA"/>
</dbReference>
<comment type="catalytic activity">
    <reaction evidence="5 6">
        <text>alpha-D-glucose 1-phosphate + UTP + H(+) = UDP-alpha-D-glucose + diphosphate</text>
        <dbReference type="Rhea" id="RHEA:19889"/>
        <dbReference type="ChEBI" id="CHEBI:15378"/>
        <dbReference type="ChEBI" id="CHEBI:33019"/>
        <dbReference type="ChEBI" id="CHEBI:46398"/>
        <dbReference type="ChEBI" id="CHEBI:58601"/>
        <dbReference type="ChEBI" id="CHEBI:58885"/>
        <dbReference type="EC" id="2.7.7.9"/>
    </reaction>
</comment>
<evidence type="ECO:0000313" key="8">
    <source>
        <dbReference type="EMBL" id="OGY25012.1"/>
    </source>
</evidence>
<gene>
    <name evidence="8" type="ORF">A2Y57_02470</name>
</gene>
<proteinExistence type="inferred from homology"/>
<dbReference type="InterPro" id="IPR029044">
    <property type="entry name" value="Nucleotide-diphossugar_trans"/>
</dbReference>
<dbReference type="PANTHER" id="PTHR43197:SF1">
    <property type="entry name" value="UTP--GLUCOSE-1-PHOSPHATE URIDYLYLTRANSFERASE"/>
    <property type="match status" value="1"/>
</dbReference>
<dbReference type="GO" id="GO:0003983">
    <property type="term" value="F:UTP:glucose-1-phosphate uridylyltransferase activity"/>
    <property type="evidence" value="ECO:0007669"/>
    <property type="project" value="UniProtKB-EC"/>
</dbReference>
<comment type="caution">
    <text evidence="8">The sequence shown here is derived from an EMBL/GenBank/DDBJ whole genome shotgun (WGS) entry which is preliminary data.</text>
</comment>
<accession>A0A1G1WBE2</accession>
<evidence type="ECO:0000256" key="4">
    <source>
        <dbReference type="ARBA" id="ARBA00022695"/>
    </source>
</evidence>